<evidence type="ECO:0000313" key="9">
    <source>
        <dbReference type="Proteomes" id="UP000327013"/>
    </source>
</evidence>
<dbReference type="PROSITE" id="PS50863">
    <property type="entry name" value="B3"/>
    <property type="match status" value="2"/>
</dbReference>
<feature type="domain" description="TF-B3" evidence="7">
    <location>
        <begin position="34"/>
        <end position="127"/>
    </location>
</feature>
<evidence type="ECO:0000256" key="2">
    <source>
        <dbReference type="ARBA" id="ARBA00023015"/>
    </source>
</evidence>
<name>A0A5N6RHT3_9ROSI</name>
<evidence type="ECO:0000256" key="6">
    <source>
        <dbReference type="SAM" id="MobiDB-lite"/>
    </source>
</evidence>
<dbReference type="PANTHER" id="PTHR31920:SF37">
    <property type="entry name" value="B3 DOMAIN-CONTAINING TRANSCRIPTION FACTOR VRN1"/>
    <property type="match status" value="1"/>
</dbReference>
<accession>A0A5N6RHT3</accession>
<dbReference type="SUPFAM" id="SSF101936">
    <property type="entry name" value="DNA-binding pseudobarrel domain"/>
    <property type="match status" value="2"/>
</dbReference>
<dbReference type="InterPro" id="IPR050655">
    <property type="entry name" value="Plant_B3_domain"/>
</dbReference>
<proteinExistence type="predicted"/>
<dbReference type="PANTHER" id="PTHR31920">
    <property type="entry name" value="B3 DOMAIN-CONTAINING"/>
    <property type="match status" value="1"/>
</dbReference>
<dbReference type="InterPro" id="IPR015300">
    <property type="entry name" value="DNA-bd_pseudobarrel_sf"/>
</dbReference>
<sequence length="303" mass="34925">MAPKKSRSRRTSVVANRRNGHRPPSCMAGRRPSHFFKIILPSTIDDKKLRIPVKFVMEFGDELSDVATLTIPNGHLWQVGLEKGNKEIWFDDGWEDFMESHSIHYGYFLVFRYEGNSKFHVLVFDNTATEIQYPRSKNCKLEDETDNLKENEMSYSDKLSPKHEVDGGTYVRERSSKGRLMMSRGRERAIEAARLLKPKSPSFMAILRPHHIRGTLYVPVEFASNLSGHQFVKLETCDGKQWRGRCCEHRSGSSSKTRKTVGWGQFCRDNKLEKGDVCVFELIKRKPVVLKVSIFHPVDYAVN</sequence>
<organism evidence="8 9">
    <name type="scientific">Carpinus fangiana</name>
    <dbReference type="NCBI Taxonomy" id="176857"/>
    <lineage>
        <taxon>Eukaryota</taxon>
        <taxon>Viridiplantae</taxon>
        <taxon>Streptophyta</taxon>
        <taxon>Embryophyta</taxon>
        <taxon>Tracheophyta</taxon>
        <taxon>Spermatophyta</taxon>
        <taxon>Magnoliopsida</taxon>
        <taxon>eudicotyledons</taxon>
        <taxon>Gunneridae</taxon>
        <taxon>Pentapetalae</taxon>
        <taxon>rosids</taxon>
        <taxon>fabids</taxon>
        <taxon>Fagales</taxon>
        <taxon>Betulaceae</taxon>
        <taxon>Carpinus</taxon>
    </lineage>
</organism>
<protein>
    <recommendedName>
        <fullName evidence="7">TF-B3 domain-containing protein</fullName>
    </recommendedName>
</protein>
<dbReference type="GO" id="GO:0005634">
    <property type="term" value="C:nucleus"/>
    <property type="evidence" value="ECO:0007669"/>
    <property type="project" value="UniProtKB-SubCell"/>
</dbReference>
<dbReference type="CDD" id="cd10017">
    <property type="entry name" value="B3_DNA"/>
    <property type="match status" value="2"/>
</dbReference>
<evidence type="ECO:0000256" key="5">
    <source>
        <dbReference type="ARBA" id="ARBA00023242"/>
    </source>
</evidence>
<dbReference type="GO" id="GO:0003677">
    <property type="term" value="F:DNA binding"/>
    <property type="evidence" value="ECO:0007669"/>
    <property type="project" value="UniProtKB-KW"/>
</dbReference>
<dbReference type="EMBL" id="CM017326">
    <property type="protein sequence ID" value="KAE8077331.1"/>
    <property type="molecule type" value="Genomic_DNA"/>
</dbReference>
<evidence type="ECO:0000256" key="4">
    <source>
        <dbReference type="ARBA" id="ARBA00023163"/>
    </source>
</evidence>
<dbReference type="Pfam" id="PF02362">
    <property type="entry name" value="B3"/>
    <property type="match status" value="2"/>
</dbReference>
<dbReference type="AlphaFoldDB" id="A0A5N6RHT3"/>
<dbReference type="SMART" id="SM01019">
    <property type="entry name" value="B3"/>
    <property type="match status" value="2"/>
</dbReference>
<comment type="subcellular location">
    <subcellularLocation>
        <location evidence="1">Nucleus</location>
    </subcellularLocation>
</comment>
<keyword evidence="4" id="KW-0804">Transcription</keyword>
<keyword evidence="2" id="KW-0805">Transcription regulation</keyword>
<evidence type="ECO:0000259" key="7">
    <source>
        <dbReference type="PROSITE" id="PS50863"/>
    </source>
</evidence>
<dbReference type="Gene3D" id="2.40.330.10">
    <property type="entry name" value="DNA-binding pseudobarrel domain"/>
    <property type="match status" value="2"/>
</dbReference>
<evidence type="ECO:0000313" key="8">
    <source>
        <dbReference type="EMBL" id="KAE8077331.1"/>
    </source>
</evidence>
<evidence type="ECO:0000256" key="3">
    <source>
        <dbReference type="ARBA" id="ARBA00023125"/>
    </source>
</evidence>
<keyword evidence="9" id="KW-1185">Reference proteome</keyword>
<gene>
    <name evidence="8" type="ORF">FH972_015903</name>
</gene>
<feature type="region of interest" description="Disordered" evidence="6">
    <location>
        <begin position="1"/>
        <end position="26"/>
    </location>
</feature>
<keyword evidence="3" id="KW-0238">DNA-binding</keyword>
<evidence type="ECO:0000256" key="1">
    <source>
        <dbReference type="ARBA" id="ARBA00004123"/>
    </source>
</evidence>
<dbReference type="InterPro" id="IPR003340">
    <property type="entry name" value="B3_DNA-bd"/>
</dbReference>
<dbReference type="Proteomes" id="UP000327013">
    <property type="component" value="Chromosome 6"/>
</dbReference>
<feature type="domain" description="TF-B3" evidence="7">
    <location>
        <begin position="216"/>
        <end position="298"/>
    </location>
</feature>
<keyword evidence="5" id="KW-0539">Nucleus</keyword>
<dbReference type="OrthoDB" id="623918at2759"/>
<reference evidence="8 9" key="1">
    <citation type="submission" date="2019-06" db="EMBL/GenBank/DDBJ databases">
        <title>A chromosomal-level reference genome of Carpinus fangiana (Coryloideae, Betulaceae).</title>
        <authorList>
            <person name="Yang X."/>
            <person name="Wang Z."/>
            <person name="Zhang L."/>
            <person name="Hao G."/>
            <person name="Liu J."/>
            <person name="Yang Y."/>
        </authorList>
    </citation>
    <scope>NUCLEOTIDE SEQUENCE [LARGE SCALE GENOMIC DNA]</scope>
    <source>
        <strain evidence="8">Cfa_2016G</strain>
        <tissue evidence="8">Leaf</tissue>
    </source>
</reference>
<feature type="compositionally biased region" description="Basic residues" evidence="6">
    <location>
        <begin position="1"/>
        <end position="10"/>
    </location>
</feature>